<sequence length="229" mass="25237">MVTGSHIPFDRNGHKLNTSTGELLKKDERLINANVDRVRERLLNELYAESPFDDRGNLRNAKSDLPPVLGEGQGAYIRRYLDFFESEVLQGMRLLVAPEGGKLRFFGGDLLGMIVAEFLGADAVVVPISTNDAIDRGPLAPAPQPKTKIGSPYVIAGMQAAVAKGHRRVCGWEANGGFLTGSDINRNDRILTALEYPNSVIDIAILPYTLKERKNRNSKDRVHGFLPEI</sequence>
<reference evidence="1 2" key="1">
    <citation type="submission" date="2013-03" db="EMBL/GenBank/DDBJ databases">
        <title>The Genome Sequence of Cladophialophora psammophila CBS 110553.</title>
        <authorList>
            <consortium name="The Broad Institute Genomics Platform"/>
            <person name="Cuomo C."/>
            <person name="de Hoog S."/>
            <person name="Gorbushina A."/>
            <person name="Walker B."/>
            <person name="Young S.K."/>
            <person name="Zeng Q."/>
            <person name="Gargeya S."/>
            <person name="Fitzgerald M."/>
            <person name="Haas B."/>
            <person name="Abouelleil A."/>
            <person name="Allen A.W."/>
            <person name="Alvarado L."/>
            <person name="Arachchi H.M."/>
            <person name="Berlin A.M."/>
            <person name="Chapman S.B."/>
            <person name="Gainer-Dewar J."/>
            <person name="Goldberg J."/>
            <person name="Griggs A."/>
            <person name="Gujja S."/>
            <person name="Hansen M."/>
            <person name="Howarth C."/>
            <person name="Imamovic A."/>
            <person name="Ireland A."/>
            <person name="Larimer J."/>
            <person name="McCowan C."/>
            <person name="Murphy C."/>
            <person name="Pearson M."/>
            <person name="Poon T.W."/>
            <person name="Priest M."/>
            <person name="Roberts A."/>
            <person name="Saif S."/>
            <person name="Shea T."/>
            <person name="Sisk P."/>
            <person name="Sykes S."/>
            <person name="Wortman J."/>
            <person name="Nusbaum C."/>
            <person name="Birren B."/>
        </authorList>
    </citation>
    <scope>NUCLEOTIDE SEQUENCE [LARGE SCALE GENOMIC DNA]</scope>
    <source>
        <strain evidence="1 2">CBS 110553</strain>
    </source>
</reference>
<dbReference type="RefSeq" id="XP_007744001.1">
    <property type="nucleotide sequence ID" value="XM_007745811.1"/>
</dbReference>
<proteinExistence type="predicted"/>
<evidence type="ECO:0000313" key="2">
    <source>
        <dbReference type="Proteomes" id="UP000019471"/>
    </source>
</evidence>
<dbReference type="InterPro" id="IPR016055">
    <property type="entry name" value="A-D-PHexomutase_a/b/a-I/II/III"/>
</dbReference>
<dbReference type="GO" id="GO:0016868">
    <property type="term" value="F:intramolecular phosphotransferase activity"/>
    <property type="evidence" value="ECO:0007669"/>
    <property type="project" value="InterPro"/>
</dbReference>
<dbReference type="Gene3D" id="3.40.120.10">
    <property type="entry name" value="Alpha-D-Glucose-1,6-Bisphosphate, subunit A, domain 3"/>
    <property type="match status" value="2"/>
</dbReference>
<dbReference type="GeneID" id="19189928"/>
<dbReference type="AlphaFoldDB" id="W9WT90"/>
<dbReference type="eggNOG" id="ENOG502SJJ8">
    <property type="taxonomic scope" value="Eukaryota"/>
</dbReference>
<dbReference type="STRING" id="1182543.W9WT90"/>
<dbReference type="Proteomes" id="UP000019471">
    <property type="component" value="Unassembled WGS sequence"/>
</dbReference>
<protein>
    <submittedName>
        <fullName evidence="1">Phosphomannomutase</fullName>
    </submittedName>
</protein>
<dbReference type="HOGENOM" id="CLU_1209721_0_0_1"/>
<accession>W9WT90</accession>
<organism evidence="1 2">
    <name type="scientific">Cladophialophora psammophila CBS 110553</name>
    <dbReference type="NCBI Taxonomy" id="1182543"/>
    <lineage>
        <taxon>Eukaryota</taxon>
        <taxon>Fungi</taxon>
        <taxon>Dikarya</taxon>
        <taxon>Ascomycota</taxon>
        <taxon>Pezizomycotina</taxon>
        <taxon>Eurotiomycetes</taxon>
        <taxon>Chaetothyriomycetidae</taxon>
        <taxon>Chaetothyriales</taxon>
        <taxon>Herpotrichiellaceae</taxon>
        <taxon>Cladophialophora</taxon>
    </lineage>
</organism>
<evidence type="ECO:0000313" key="1">
    <source>
        <dbReference type="EMBL" id="EXJ71402.1"/>
    </source>
</evidence>
<dbReference type="EMBL" id="AMGX01000007">
    <property type="protein sequence ID" value="EXJ71402.1"/>
    <property type="molecule type" value="Genomic_DNA"/>
</dbReference>
<keyword evidence="2" id="KW-1185">Reference proteome</keyword>
<gene>
    <name evidence="1" type="ORF">A1O5_05209</name>
</gene>
<name>W9WT90_9EURO</name>
<dbReference type="GO" id="GO:0005975">
    <property type="term" value="P:carbohydrate metabolic process"/>
    <property type="evidence" value="ECO:0007669"/>
    <property type="project" value="InterPro"/>
</dbReference>
<dbReference type="OrthoDB" id="1743979at2759"/>
<dbReference type="SUPFAM" id="SSF53738">
    <property type="entry name" value="Phosphoglucomutase, first 3 domains"/>
    <property type="match status" value="1"/>
</dbReference>
<comment type="caution">
    <text evidence="1">The sequence shown here is derived from an EMBL/GenBank/DDBJ whole genome shotgun (WGS) entry which is preliminary data.</text>
</comment>